<evidence type="ECO:0000256" key="5">
    <source>
        <dbReference type="ARBA" id="ARBA00051722"/>
    </source>
</evidence>
<dbReference type="InterPro" id="IPR036196">
    <property type="entry name" value="Ptyr_pPase_sf"/>
</dbReference>
<evidence type="ECO:0000256" key="4">
    <source>
        <dbReference type="ARBA" id="ARBA00022912"/>
    </source>
</evidence>
<dbReference type="RefSeq" id="WP_106457535.1">
    <property type="nucleotide sequence ID" value="NZ_PXOH01000015.1"/>
</dbReference>
<evidence type="ECO:0000313" key="8">
    <source>
        <dbReference type="EMBL" id="PSF36141.1"/>
    </source>
</evidence>
<feature type="domain" description="Phosphotyrosine protein phosphatase I" evidence="7">
    <location>
        <begin position="3"/>
        <end position="152"/>
    </location>
</feature>
<dbReference type="PANTHER" id="PTHR47439:SF1">
    <property type="entry name" value="ACID PHOSPHATASE"/>
    <property type="match status" value="1"/>
</dbReference>
<protein>
    <recommendedName>
        <fullName evidence="2">protein-tyrosine-phosphatase</fullName>
        <ecNumber evidence="2">3.1.3.48</ecNumber>
    </recommendedName>
</protein>
<dbReference type="InterPro" id="IPR023485">
    <property type="entry name" value="Ptyr_pPase"/>
</dbReference>
<dbReference type="PRINTS" id="PR00719">
    <property type="entry name" value="LMWPTPASE"/>
</dbReference>
<comment type="catalytic activity">
    <reaction evidence="5">
        <text>O-phospho-L-tyrosyl-[protein] + H2O = L-tyrosyl-[protein] + phosphate</text>
        <dbReference type="Rhea" id="RHEA:10684"/>
        <dbReference type="Rhea" id="RHEA-COMP:10136"/>
        <dbReference type="Rhea" id="RHEA-COMP:20101"/>
        <dbReference type="ChEBI" id="CHEBI:15377"/>
        <dbReference type="ChEBI" id="CHEBI:43474"/>
        <dbReference type="ChEBI" id="CHEBI:46858"/>
        <dbReference type="ChEBI" id="CHEBI:61978"/>
        <dbReference type="EC" id="3.1.3.48"/>
    </reaction>
</comment>
<keyword evidence="3" id="KW-0378">Hydrolase</keyword>
<organism evidence="8 9">
    <name type="scientific">Aphanothece hegewaldii CCALA 016</name>
    <dbReference type="NCBI Taxonomy" id="2107694"/>
    <lineage>
        <taxon>Bacteria</taxon>
        <taxon>Bacillati</taxon>
        <taxon>Cyanobacteriota</taxon>
        <taxon>Cyanophyceae</taxon>
        <taxon>Oscillatoriophycideae</taxon>
        <taxon>Chroococcales</taxon>
        <taxon>Aphanothecaceae</taxon>
        <taxon>Aphanothece</taxon>
    </lineage>
</organism>
<dbReference type="PANTHER" id="PTHR47439">
    <property type="entry name" value="LOW MOLECULAR WEIGHT PHOSPHOTYROSINE PROTEIN PHOSPHATASE-RELATED"/>
    <property type="match status" value="1"/>
</dbReference>
<dbReference type="Gene3D" id="3.40.50.2300">
    <property type="match status" value="1"/>
</dbReference>
<dbReference type="Proteomes" id="UP000239001">
    <property type="component" value="Unassembled WGS sequence"/>
</dbReference>
<accession>A0A2T1LW63</accession>
<dbReference type="InterPro" id="IPR017867">
    <property type="entry name" value="Tyr_phospatase_low_mol_wt"/>
</dbReference>
<dbReference type="EMBL" id="PXOH01000015">
    <property type="protein sequence ID" value="PSF36141.1"/>
    <property type="molecule type" value="Genomic_DNA"/>
</dbReference>
<dbReference type="FunFam" id="3.40.50.2300:FF:000113">
    <property type="entry name" value="Low molecular weight protein-tyrosine-phosphatase"/>
    <property type="match status" value="1"/>
</dbReference>
<comment type="caution">
    <text evidence="8">The sequence shown here is derived from an EMBL/GenBank/DDBJ whole genome shotgun (WGS) entry which is preliminary data.</text>
</comment>
<evidence type="ECO:0000256" key="2">
    <source>
        <dbReference type="ARBA" id="ARBA00013064"/>
    </source>
</evidence>
<feature type="active site" evidence="6">
    <location>
        <position position="15"/>
    </location>
</feature>
<dbReference type="EC" id="3.1.3.48" evidence="2"/>
<evidence type="ECO:0000259" key="7">
    <source>
        <dbReference type="SMART" id="SM00226"/>
    </source>
</evidence>
<reference evidence="8 9" key="2">
    <citation type="submission" date="2018-03" db="EMBL/GenBank/DDBJ databases">
        <authorList>
            <person name="Keele B.F."/>
        </authorList>
    </citation>
    <scope>NUCLEOTIDE SEQUENCE [LARGE SCALE GENOMIC DNA]</scope>
    <source>
        <strain evidence="8 9">CCALA 016</strain>
    </source>
</reference>
<keyword evidence="9" id="KW-1185">Reference proteome</keyword>
<evidence type="ECO:0000256" key="1">
    <source>
        <dbReference type="ARBA" id="ARBA00011063"/>
    </source>
</evidence>
<dbReference type="SUPFAM" id="SSF52788">
    <property type="entry name" value="Phosphotyrosine protein phosphatases I"/>
    <property type="match status" value="1"/>
</dbReference>
<comment type="similarity">
    <text evidence="1">Belongs to the low molecular weight phosphotyrosine protein phosphatase family.</text>
</comment>
<dbReference type="AlphaFoldDB" id="A0A2T1LW63"/>
<dbReference type="Pfam" id="PF01451">
    <property type="entry name" value="LMWPc"/>
    <property type="match status" value="1"/>
</dbReference>
<gene>
    <name evidence="8" type="ORF">C7H19_14175</name>
</gene>
<evidence type="ECO:0000256" key="3">
    <source>
        <dbReference type="ARBA" id="ARBA00022801"/>
    </source>
</evidence>
<dbReference type="SMART" id="SM00226">
    <property type="entry name" value="LMWPc"/>
    <property type="match status" value="1"/>
</dbReference>
<proteinExistence type="inferred from homology"/>
<reference evidence="8 9" key="1">
    <citation type="submission" date="2018-03" db="EMBL/GenBank/DDBJ databases">
        <title>The ancient ancestry and fast evolution of plastids.</title>
        <authorList>
            <person name="Moore K.R."/>
            <person name="Magnabosco C."/>
            <person name="Momper L."/>
            <person name="Gold D.A."/>
            <person name="Bosak T."/>
            <person name="Fournier G.P."/>
        </authorList>
    </citation>
    <scope>NUCLEOTIDE SEQUENCE [LARGE SCALE GENOMIC DNA]</scope>
    <source>
        <strain evidence="8 9">CCALA 016</strain>
    </source>
</reference>
<evidence type="ECO:0000256" key="6">
    <source>
        <dbReference type="PIRSR" id="PIRSR617867-1"/>
    </source>
</evidence>
<sequence>MPYKLLFVCLGNICRSPAAENIMNHLIKQANLSHKIICDSAGTSSYHIGSSPDDRMTSAAVRRGIPMIGKARQFVASDFEEFDLILAMDRENYRNILALDRQGKYRDKVKMICDYATHHSQKEVPDPYYGGTQGFERVLDLLLDACRGLLCEVEKKLEQNIY</sequence>
<dbReference type="OrthoDB" id="9784339at2"/>
<name>A0A2T1LW63_9CHRO</name>
<dbReference type="InterPro" id="IPR052995">
    <property type="entry name" value="LMW-PTP"/>
</dbReference>
<keyword evidence="4" id="KW-0904">Protein phosphatase</keyword>
<dbReference type="GO" id="GO:0004725">
    <property type="term" value="F:protein tyrosine phosphatase activity"/>
    <property type="evidence" value="ECO:0007669"/>
    <property type="project" value="UniProtKB-EC"/>
</dbReference>
<feature type="active site" description="Nucleophile" evidence="6">
    <location>
        <position position="9"/>
    </location>
</feature>
<evidence type="ECO:0000313" key="9">
    <source>
        <dbReference type="Proteomes" id="UP000239001"/>
    </source>
</evidence>
<dbReference type="CDD" id="cd16343">
    <property type="entry name" value="LMWPTP"/>
    <property type="match status" value="1"/>
</dbReference>
<feature type="active site" description="Proton donor" evidence="6">
    <location>
        <position position="126"/>
    </location>
</feature>